<dbReference type="Gene3D" id="1.10.540.10">
    <property type="entry name" value="Acyl-CoA dehydrogenase/oxidase, N-terminal domain"/>
    <property type="match status" value="1"/>
</dbReference>
<dbReference type="AlphaFoldDB" id="A0A9J9Q9J0"/>
<comment type="cofactor">
    <cofactor evidence="1">
        <name>FAD</name>
        <dbReference type="ChEBI" id="CHEBI:57692"/>
    </cofactor>
</comment>
<feature type="domain" description="Acyl-CoA dehydrogenase/oxidase N-terminal" evidence="6">
    <location>
        <begin position="16"/>
        <end position="123"/>
    </location>
</feature>
<dbReference type="Proteomes" id="UP000000450">
    <property type="component" value="Chromosome"/>
</dbReference>
<dbReference type="PANTHER" id="PTHR43292">
    <property type="entry name" value="ACYL-COA DEHYDROGENASE"/>
    <property type="match status" value="1"/>
</dbReference>
<keyword evidence="3" id="KW-0274">FAD</keyword>
<dbReference type="InterPro" id="IPR006089">
    <property type="entry name" value="Acyl-CoA_DH_CS"/>
</dbReference>
<dbReference type="GO" id="GO:0003995">
    <property type="term" value="F:acyl-CoA dehydrogenase activity"/>
    <property type="evidence" value="ECO:0007669"/>
    <property type="project" value="InterPro"/>
</dbReference>
<protein>
    <submittedName>
        <fullName evidence="7">Acyl-CoA dehydrogenase domain protein</fullName>
    </submittedName>
</protein>
<dbReference type="GO" id="GO:0005886">
    <property type="term" value="C:plasma membrane"/>
    <property type="evidence" value="ECO:0007669"/>
    <property type="project" value="TreeGrafter"/>
</dbReference>
<dbReference type="PANTHER" id="PTHR43292:SF4">
    <property type="entry name" value="ACYL-COA DEHYDROGENASE FADE34"/>
    <property type="match status" value="1"/>
</dbReference>
<dbReference type="Gene3D" id="2.40.110.10">
    <property type="entry name" value="Butyryl-CoA Dehydrogenase, subunit A, domain 2"/>
    <property type="match status" value="1"/>
</dbReference>
<evidence type="ECO:0000256" key="4">
    <source>
        <dbReference type="ARBA" id="ARBA00023002"/>
    </source>
</evidence>
<dbReference type="FunFam" id="2.40.110.10:FF:000011">
    <property type="entry name" value="Acyl-CoA dehydrogenase FadE34"/>
    <property type="match status" value="1"/>
</dbReference>
<dbReference type="InterPro" id="IPR006091">
    <property type="entry name" value="Acyl-CoA_Oxase/DH_mid-dom"/>
</dbReference>
<feature type="domain" description="Acyl-CoA oxidase/dehydrogenase middle" evidence="5">
    <location>
        <begin position="128"/>
        <end position="221"/>
    </location>
</feature>
<name>A0A9J9Q9J0_ACIET</name>
<keyword evidence="2" id="KW-0285">Flavoprotein</keyword>
<dbReference type="GO" id="GO:0050660">
    <property type="term" value="F:flavin adenine dinucleotide binding"/>
    <property type="evidence" value="ECO:0007669"/>
    <property type="project" value="InterPro"/>
</dbReference>
<dbReference type="Pfam" id="PF02770">
    <property type="entry name" value="Acyl-CoA_dh_M"/>
    <property type="match status" value="1"/>
</dbReference>
<dbReference type="PROSITE" id="PS00072">
    <property type="entry name" value="ACYL_COA_DH_1"/>
    <property type="match status" value="1"/>
</dbReference>
<keyword evidence="8" id="KW-1185">Reference proteome</keyword>
<keyword evidence="4" id="KW-0560">Oxidoreductase</keyword>
<dbReference type="EMBL" id="CP001392">
    <property type="protein sequence ID" value="ACM31567.1"/>
    <property type="molecule type" value="Genomic_DNA"/>
</dbReference>
<accession>A0A9J9Q9J0</accession>
<evidence type="ECO:0000313" key="8">
    <source>
        <dbReference type="Proteomes" id="UP000000450"/>
    </source>
</evidence>
<dbReference type="InterPro" id="IPR037069">
    <property type="entry name" value="AcylCoA_DH/ox_N_sf"/>
</dbReference>
<proteinExistence type="predicted"/>
<dbReference type="InterPro" id="IPR052161">
    <property type="entry name" value="Mycobact_Acyl-CoA_DH"/>
</dbReference>
<organism evidence="7 8">
    <name type="scientific">Acidovorax ebreus (strain TPSY)</name>
    <name type="common">Diaphorobacter sp. (strain TPSY)</name>
    <dbReference type="NCBI Taxonomy" id="535289"/>
    <lineage>
        <taxon>Bacteria</taxon>
        <taxon>Pseudomonadati</taxon>
        <taxon>Pseudomonadota</taxon>
        <taxon>Betaproteobacteria</taxon>
        <taxon>Burkholderiales</taxon>
        <taxon>Comamonadaceae</taxon>
        <taxon>Diaphorobacter</taxon>
    </lineage>
</organism>
<evidence type="ECO:0000256" key="1">
    <source>
        <dbReference type="ARBA" id="ARBA00001974"/>
    </source>
</evidence>
<sequence length="380" mass="41477">MFEFNQPPDLSVCEPTRQRVRAFLAAEVERGSFKPWEVTWTTFDRGFSRRAGTAGLIGMTWPRAYGGQDATALERYVVVEEMLAAGAPCGAHWIADRQSGPQILRHGSERAKQDILPRIARGECAFGIGMSEPDSGSDLAAVRTRATRVEGGWRINGTKVWTTNAHQVDYLITLVRTAEPGAGKHEGLTQMITATGQPGITVRPIRDLSGHHEFNEVHFEDYFVPDDMLIGEPGSGWRMVTAELAYERSGPDRFLSAWQLLAALVDAVGHEPDAQQAVQIGRLVAHAATLRRMSTGIAGLLERGANPQVEAALVKHVGTGFEREIPEIARLLVDAGQQSEAGQRFADALRHVTLAAPSFTLRGGTREILRGVIARGMGLR</sequence>
<dbReference type="KEGG" id="dia:Dtpsy_0079"/>
<dbReference type="InterPro" id="IPR013786">
    <property type="entry name" value="AcylCoA_DH/ox_N"/>
</dbReference>
<dbReference type="Gene3D" id="1.20.140.10">
    <property type="entry name" value="Butyryl-CoA Dehydrogenase, subunit A, domain 3"/>
    <property type="match status" value="1"/>
</dbReference>
<gene>
    <name evidence="7" type="ordered locus">Dtpsy_0079</name>
</gene>
<reference evidence="7 8" key="1">
    <citation type="journal article" date="2010" name="J. Bacteriol.">
        <title>Completed genome sequence of the anaerobic iron-oxidizing bacterium Acidovorax ebreus strain TPSY.</title>
        <authorList>
            <person name="Byrne-Bailey K.G."/>
            <person name="Weber K.A."/>
            <person name="Chair A.H."/>
            <person name="Bose S."/>
            <person name="Knox T."/>
            <person name="Spanbauer T.L."/>
            <person name="Chertkov O."/>
            <person name="Coates J.D."/>
        </authorList>
    </citation>
    <scope>NUCLEOTIDE SEQUENCE [LARGE SCALE GENOMIC DNA]</scope>
    <source>
        <strain evidence="7 8">TPSY</strain>
    </source>
</reference>
<dbReference type="Pfam" id="PF02771">
    <property type="entry name" value="Acyl-CoA_dh_N"/>
    <property type="match status" value="1"/>
</dbReference>
<evidence type="ECO:0000256" key="3">
    <source>
        <dbReference type="ARBA" id="ARBA00022827"/>
    </source>
</evidence>
<evidence type="ECO:0000259" key="6">
    <source>
        <dbReference type="Pfam" id="PF02771"/>
    </source>
</evidence>
<dbReference type="InterPro" id="IPR009100">
    <property type="entry name" value="AcylCoA_DH/oxidase_NM_dom_sf"/>
</dbReference>
<dbReference type="RefSeq" id="WP_012655194.1">
    <property type="nucleotide sequence ID" value="NC_011992.1"/>
</dbReference>
<evidence type="ECO:0000256" key="2">
    <source>
        <dbReference type="ARBA" id="ARBA00022630"/>
    </source>
</evidence>
<evidence type="ECO:0000313" key="7">
    <source>
        <dbReference type="EMBL" id="ACM31567.1"/>
    </source>
</evidence>
<evidence type="ECO:0000259" key="5">
    <source>
        <dbReference type="Pfam" id="PF02770"/>
    </source>
</evidence>
<dbReference type="InterPro" id="IPR046373">
    <property type="entry name" value="Acyl-CoA_Oxase/DH_mid-dom_sf"/>
</dbReference>
<dbReference type="SUPFAM" id="SSF56645">
    <property type="entry name" value="Acyl-CoA dehydrogenase NM domain-like"/>
    <property type="match status" value="1"/>
</dbReference>